<feature type="coiled-coil region" evidence="22">
    <location>
        <begin position="507"/>
        <end position="576"/>
    </location>
</feature>
<keyword evidence="12" id="KW-0832">Ubl conjugation</keyword>
<evidence type="ECO:0000256" key="20">
    <source>
        <dbReference type="PROSITE-ProRule" id="PRU00283"/>
    </source>
</evidence>
<feature type="domain" description="Kinesin motor" evidence="24">
    <location>
        <begin position="3"/>
        <end position="340"/>
    </location>
</feature>
<dbReference type="GO" id="GO:0008017">
    <property type="term" value="F:microtubule binding"/>
    <property type="evidence" value="ECO:0007669"/>
    <property type="project" value="InterPro"/>
</dbReference>
<evidence type="ECO:0000256" key="12">
    <source>
        <dbReference type="ARBA" id="ARBA00022843"/>
    </source>
</evidence>
<comment type="function">
    <text evidence="18">Component of the centralspindlin complex that serves as a microtubule-dependent and Rho-mediated signaling required for the myosin contractile ring formation during the cell cycle cytokinesis. Essential for cytokinesis in Rho-mediated signaling. Required for the localization of ECT2 to the central spindle. Plus-end-directed motor enzyme that moves antiparallel microtubules in vitro.</text>
</comment>
<evidence type="ECO:0000256" key="11">
    <source>
        <dbReference type="ARBA" id="ARBA00022840"/>
    </source>
</evidence>
<keyword evidence="13 22" id="KW-0175">Coiled coil</keyword>
<dbReference type="GO" id="GO:0051301">
    <property type="term" value="P:cell division"/>
    <property type="evidence" value="ECO:0007669"/>
    <property type="project" value="UniProtKB-KW"/>
</dbReference>
<feature type="compositionally biased region" description="Polar residues" evidence="23">
    <location>
        <begin position="649"/>
        <end position="659"/>
    </location>
</feature>
<dbReference type="Pfam" id="PF16540">
    <property type="entry name" value="MKLP1_Arf_bdg"/>
    <property type="match status" value="1"/>
</dbReference>
<dbReference type="InterPro" id="IPR001752">
    <property type="entry name" value="Kinesin_motor_dom"/>
</dbReference>
<evidence type="ECO:0000313" key="25">
    <source>
        <dbReference type="Ensembl" id="ENSAMXP00005039115.1"/>
    </source>
</evidence>
<keyword evidence="10" id="KW-0498">Mitosis</keyword>
<dbReference type="InterPro" id="IPR032384">
    <property type="entry name" value="Kif23_Arf-bd"/>
</dbReference>
<dbReference type="GO" id="GO:0005871">
    <property type="term" value="C:kinesin complex"/>
    <property type="evidence" value="ECO:0007669"/>
    <property type="project" value="TreeGrafter"/>
</dbReference>
<feature type="compositionally biased region" description="Basic and acidic residues" evidence="23">
    <location>
        <begin position="624"/>
        <end position="644"/>
    </location>
</feature>
<evidence type="ECO:0000256" key="4">
    <source>
        <dbReference type="ARBA" id="ARBA00022490"/>
    </source>
</evidence>
<feature type="compositionally biased region" description="Basic and acidic residues" evidence="23">
    <location>
        <begin position="412"/>
        <end position="421"/>
    </location>
</feature>
<evidence type="ECO:0000256" key="10">
    <source>
        <dbReference type="ARBA" id="ARBA00022776"/>
    </source>
</evidence>
<evidence type="ECO:0000256" key="19">
    <source>
        <dbReference type="ARBA" id="ARBA00066079"/>
    </source>
</evidence>
<evidence type="ECO:0000256" key="14">
    <source>
        <dbReference type="ARBA" id="ARBA00023175"/>
    </source>
</evidence>
<comment type="subcellular location">
    <subcellularLocation>
        <location evidence="2">Cytoplasm</location>
        <location evidence="2">Cytoskeleton</location>
        <location evidence="2">Spindle</location>
    </subcellularLocation>
    <subcellularLocation>
        <location evidence="3">Midbody</location>
        <location evidence="3">Midbody ring</location>
    </subcellularLocation>
    <subcellularLocation>
        <location evidence="1">Nucleus</location>
    </subcellularLocation>
</comment>
<evidence type="ECO:0000256" key="18">
    <source>
        <dbReference type="ARBA" id="ARBA00058317"/>
    </source>
</evidence>
<feature type="region of interest" description="Disordered" evidence="23">
    <location>
        <begin position="621"/>
        <end position="680"/>
    </location>
</feature>
<dbReference type="GO" id="GO:0005634">
    <property type="term" value="C:nucleus"/>
    <property type="evidence" value="ECO:0007669"/>
    <property type="project" value="UniProtKB-SubCell"/>
</dbReference>
<evidence type="ECO:0000256" key="13">
    <source>
        <dbReference type="ARBA" id="ARBA00023054"/>
    </source>
</evidence>
<dbReference type="InterPro" id="IPR027640">
    <property type="entry name" value="Kinesin-like_fam"/>
</dbReference>
<sequence length="816" mass="93076">KDPVGVYCRVRPLGADDEECCVEVISSTTIQLHAPDGLKANRNGEFKETQYSFKKVFGIKTTQRELFEDVAKPLVDDLIHCKNGLLFTYGVTGSGKTHTMTGSPGQGGLLPRSLDMIFNSIGPYQAKRFVFKPDEKNGMEVQNQVDALLERQKRESQQSVPKTPSSRYVDPEFADMISPEDACKCEGVDEDSSYSVFVSYIEIYNNYIYDLLEEAPFDPIKPKWNGGGTPLRTNTEFIAPQSKILREDQNHNMYVAGCTELEVKSTEEAFEVFWRGQKKRRIANTQLNRESSRSHSVFIIKLAQAPLDADGDNVLQDKNQVNVSQLCLVDLAGSERTSRTRLHLQQSLFSYDSQNMMVVCVNPKADDYEETMLVMRFAEMTQEVEVARPVDRPICGFAAGRRQRNQAFKEELSRRLEERGGPVDGEPPSTLSQLQNLPPVPSCEISDPSDDLTLPRVIECMEKRMKMRQMFTEEYNKAANMLKSMLQDLDGKLLSKENFLHEQRGKLGEKDKMIQNQKNEIDRLEKKSKMLEYKIDILQKTTNIYEEDKRSLQQELDSREHRLQRELSEKKRMEARLHGMVSDEKLRWQKECERRVNAKELEMQNKLWVKDEKLKQLKAIVTETKTDSRPEKPQRPSREKDRVPAKRSASPSPVPTTQPVRPMHRRSHSAGAERWVDHKPSTNVELDTVMQPNVPKAIKVTAPSEKALSKCDKYMLTHQEVASDGEIQTKLIKGDVIKTRGGGQAVQFTDIETLKQETPVAPSRKRRSSETGPNQDDKDGDWTDVETRCSVAVEMRAGSNLGPGYQHHGYPKRRKP</sequence>
<evidence type="ECO:0000256" key="16">
    <source>
        <dbReference type="ARBA" id="ARBA00023242"/>
    </source>
</evidence>
<dbReference type="PROSITE" id="PS00411">
    <property type="entry name" value="KINESIN_MOTOR_1"/>
    <property type="match status" value="1"/>
</dbReference>
<feature type="compositionally biased region" description="Polar residues" evidence="23">
    <location>
        <begin position="157"/>
        <end position="166"/>
    </location>
</feature>
<comment type="similarity">
    <text evidence="20 21">Belongs to the TRAFAC class myosin-kinesin ATPase superfamily. Kinesin family.</text>
</comment>
<comment type="subunit">
    <text evidence="19">Heterotetramer of two molecules each of RACGAP1 and KIF23. Found in the centralspindlin complex. Interacts with RACGAP1; the interaction is direct. Interacts with ECT2 and PRC1. Interacts with ANXA11 during cytokinesis. Interacts with BIRC6/bruce and USP8/UBPY. Interacts with ARF6, forming heterodimers and heterotetramers.</text>
</comment>
<evidence type="ECO:0000256" key="21">
    <source>
        <dbReference type="RuleBase" id="RU000394"/>
    </source>
</evidence>
<keyword evidence="11 20" id="KW-0067">ATP-binding</keyword>
<keyword evidence="15" id="KW-0206">Cytoskeleton</keyword>
<accession>A0A8B9KM48</accession>
<organism evidence="25 26">
    <name type="scientific">Astyanax mexicanus</name>
    <name type="common">Blind cave fish</name>
    <name type="synonym">Astyanax fasciatus mexicanus</name>
    <dbReference type="NCBI Taxonomy" id="7994"/>
    <lineage>
        <taxon>Eukaryota</taxon>
        <taxon>Metazoa</taxon>
        <taxon>Chordata</taxon>
        <taxon>Craniata</taxon>
        <taxon>Vertebrata</taxon>
        <taxon>Euteleostomi</taxon>
        <taxon>Actinopterygii</taxon>
        <taxon>Neopterygii</taxon>
        <taxon>Teleostei</taxon>
        <taxon>Ostariophysi</taxon>
        <taxon>Characiformes</taxon>
        <taxon>Characoidei</taxon>
        <taxon>Acestrorhamphidae</taxon>
        <taxon>Acestrorhamphinae</taxon>
        <taxon>Astyanax</taxon>
    </lineage>
</organism>
<dbReference type="PANTHER" id="PTHR24115">
    <property type="entry name" value="KINESIN-RELATED"/>
    <property type="match status" value="1"/>
</dbReference>
<keyword evidence="7" id="KW-0132">Cell division</keyword>
<dbReference type="SMART" id="SM00129">
    <property type="entry name" value="KISc"/>
    <property type="match status" value="1"/>
</dbReference>
<evidence type="ECO:0000256" key="15">
    <source>
        <dbReference type="ARBA" id="ARBA00023212"/>
    </source>
</evidence>
<protein>
    <recommendedName>
        <fullName evidence="21">Kinesin-like protein</fullName>
    </recommendedName>
</protein>
<dbReference type="GO" id="GO:0003777">
    <property type="term" value="F:microtubule motor activity"/>
    <property type="evidence" value="ECO:0007669"/>
    <property type="project" value="InterPro"/>
</dbReference>
<proteinExistence type="inferred from homology"/>
<keyword evidence="5" id="KW-1017">Isopeptide bond</keyword>
<dbReference type="FunFam" id="2.60.40.4330:FF:000001">
    <property type="entry name" value="Kinesin-like protein"/>
    <property type="match status" value="1"/>
</dbReference>
<dbReference type="GO" id="GO:0090543">
    <property type="term" value="C:Flemming body"/>
    <property type="evidence" value="ECO:0007669"/>
    <property type="project" value="UniProtKB-SubCell"/>
</dbReference>
<dbReference type="InterPro" id="IPR038105">
    <property type="entry name" value="Kif23_Arf-bd_sf"/>
</dbReference>
<dbReference type="InterPro" id="IPR019821">
    <property type="entry name" value="Kinesin_motor_CS"/>
</dbReference>
<dbReference type="PROSITE" id="PS50067">
    <property type="entry name" value="KINESIN_MOTOR_2"/>
    <property type="match status" value="1"/>
</dbReference>
<feature type="region of interest" description="Disordered" evidence="23">
    <location>
        <begin position="150"/>
        <end position="170"/>
    </location>
</feature>
<evidence type="ECO:0000256" key="3">
    <source>
        <dbReference type="ARBA" id="ARBA00004476"/>
    </source>
</evidence>
<evidence type="ECO:0000256" key="22">
    <source>
        <dbReference type="SAM" id="Coils"/>
    </source>
</evidence>
<dbReference type="AlphaFoldDB" id="A0A8B9KM48"/>
<evidence type="ECO:0000259" key="24">
    <source>
        <dbReference type="PROSITE" id="PS50067"/>
    </source>
</evidence>
<name>A0A8B9KM48_ASTMX</name>
<feature type="binding site" evidence="20">
    <location>
        <begin position="90"/>
        <end position="97"/>
    </location>
    <ligand>
        <name>ATP</name>
        <dbReference type="ChEBI" id="CHEBI:30616"/>
    </ligand>
</feature>
<evidence type="ECO:0000256" key="5">
    <source>
        <dbReference type="ARBA" id="ARBA00022499"/>
    </source>
</evidence>
<keyword evidence="17" id="KW-0131">Cell cycle</keyword>
<evidence type="ECO:0000313" key="26">
    <source>
        <dbReference type="Proteomes" id="UP000694621"/>
    </source>
</evidence>
<evidence type="ECO:0000256" key="8">
    <source>
        <dbReference type="ARBA" id="ARBA00022701"/>
    </source>
</evidence>
<dbReference type="Gene3D" id="3.40.850.10">
    <property type="entry name" value="Kinesin motor domain"/>
    <property type="match status" value="2"/>
</dbReference>
<dbReference type="GO" id="GO:0048731">
    <property type="term" value="P:system development"/>
    <property type="evidence" value="ECO:0007669"/>
    <property type="project" value="UniProtKB-ARBA"/>
</dbReference>
<evidence type="ECO:0000256" key="9">
    <source>
        <dbReference type="ARBA" id="ARBA00022741"/>
    </source>
</evidence>
<dbReference type="PANTHER" id="PTHR24115:SF600">
    <property type="entry name" value="KINESIN-LIKE PROTEIN KIF23"/>
    <property type="match status" value="1"/>
</dbReference>
<keyword evidence="6" id="KW-0597">Phosphoprotein</keyword>
<evidence type="ECO:0000256" key="2">
    <source>
        <dbReference type="ARBA" id="ARBA00004186"/>
    </source>
</evidence>
<dbReference type="InterPro" id="IPR027417">
    <property type="entry name" value="P-loop_NTPase"/>
</dbReference>
<dbReference type="GO" id="GO:0051256">
    <property type="term" value="P:mitotic spindle midzone assembly"/>
    <property type="evidence" value="ECO:0007669"/>
    <property type="project" value="TreeGrafter"/>
</dbReference>
<evidence type="ECO:0000256" key="6">
    <source>
        <dbReference type="ARBA" id="ARBA00022553"/>
    </source>
</evidence>
<evidence type="ECO:0000256" key="7">
    <source>
        <dbReference type="ARBA" id="ARBA00022618"/>
    </source>
</evidence>
<feature type="region of interest" description="Disordered" evidence="23">
    <location>
        <begin position="412"/>
        <end position="438"/>
    </location>
</feature>
<dbReference type="PRINTS" id="PR00380">
    <property type="entry name" value="KINESINHEAVY"/>
</dbReference>
<feature type="compositionally biased region" description="Basic and acidic residues" evidence="23">
    <location>
        <begin position="775"/>
        <end position="787"/>
    </location>
</feature>
<evidence type="ECO:0000256" key="17">
    <source>
        <dbReference type="ARBA" id="ARBA00023306"/>
    </source>
</evidence>
<keyword evidence="14 20" id="KW-0505">Motor protein</keyword>
<dbReference type="SUPFAM" id="SSF52540">
    <property type="entry name" value="P-loop containing nucleoside triphosphate hydrolases"/>
    <property type="match status" value="1"/>
</dbReference>
<evidence type="ECO:0000256" key="23">
    <source>
        <dbReference type="SAM" id="MobiDB-lite"/>
    </source>
</evidence>
<keyword evidence="4" id="KW-0963">Cytoplasm</keyword>
<dbReference type="Proteomes" id="UP000694621">
    <property type="component" value="Unplaced"/>
</dbReference>
<dbReference type="Pfam" id="PF00225">
    <property type="entry name" value="Kinesin"/>
    <property type="match status" value="1"/>
</dbReference>
<dbReference type="Gene3D" id="2.60.40.4330">
    <property type="entry name" value="Kinesin-like protein Kif23, Arf6-interacting domain"/>
    <property type="match status" value="1"/>
</dbReference>
<feature type="region of interest" description="Disordered" evidence="23">
    <location>
        <begin position="752"/>
        <end position="816"/>
    </location>
</feature>
<dbReference type="GO" id="GO:0005874">
    <property type="term" value="C:microtubule"/>
    <property type="evidence" value="ECO:0007669"/>
    <property type="project" value="UniProtKB-KW"/>
</dbReference>
<keyword evidence="8 21" id="KW-0493">Microtubule</keyword>
<evidence type="ECO:0000256" key="1">
    <source>
        <dbReference type="ARBA" id="ARBA00004123"/>
    </source>
</evidence>
<keyword evidence="16" id="KW-0539">Nucleus</keyword>
<dbReference type="InterPro" id="IPR036961">
    <property type="entry name" value="Kinesin_motor_dom_sf"/>
</dbReference>
<keyword evidence="9 20" id="KW-0547">Nucleotide-binding</keyword>
<dbReference type="Ensembl" id="ENSAMXT00005042591.1">
    <property type="protein sequence ID" value="ENSAMXP00005039115.1"/>
    <property type="gene ID" value="ENSAMXG00005016556.1"/>
</dbReference>
<reference evidence="25" key="1">
    <citation type="submission" date="2025-08" db="UniProtKB">
        <authorList>
            <consortium name="Ensembl"/>
        </authorList>
    </citation>
    <scope>IDENTIFICATION</scope>
</reference>
<dbReference type="GO" id="GO:0016887">
    <property type="term" value="F:ATP hydrolysis activity"/>
    <property type="evidence" value="ECO:0007669"/>
    <property type="project" value="TreeGrafter"/>
</dbReference>
<dbReference type="GO" id="GO:0005819">
    <property type="term" value="C:spindle"/>
    <property type="evidence" value="ECO:0007669"/>
    <property type="project" value="UniProtKB-SubCell"/>
</dbReference>
<dbReference type="GO" id="GO:0007018">
    <property type="term" value="P:microtubule-based movement"/>
    <property type="evidence" value="ECO:0007669"/>
    <property type="project" value="InterPro"/>
</dbReference>
<dbReference type="GO" id="GO:0005524">
    <property type="term" value="F:ATP binding"/>
    <property type="evidence" value="ECO:0007669"/>
    <property type="project" value="UniProtKB-UniRule"/>
</dbReference>